<comment type="caution">
    <text evidence="8">The sequence shown here is derived from an EMBL/GenBank/DDBJ whole genome shotgun (WGS) entry which is preliminary data.</text>
</comment>
<keyword evidence="9" id="KW-1185">Reference proteome</keyword>
<feature type="transmembrane region" description="Helical" evidence="6">
    <location>
        <begin position="31"/>
        <end position="51"/>
    </location>
</feature>
<keyword evidence="2" id="KW-1003">Cell membrane</keyword>
<dbReference type="PANTHER" id="PTHR30619:SF7">
    <property type="entry name" value="BETA-LACTAMASE DOMAIN PROTEIN"/>
    <property type="match status" value="1"/>
</dbReference>
<feature type="transmembrane region" description="Helical" evidence="6">
    <location>
        <begin position="405"/>
        <end position="423"/>
    </location>
</feature>
<evidence type="ECO:0000256" key="1">
    <source>
        <dbReference type="ARBA" id="ARBA00004651"/>
    </source>
</evidence>
<evidence type="ECO:0000313" key="9">
    <source>
        <dbReference type="Proteomes" id="UP001519271"/>
    </source>
</evidence>
<evidence type="ECO:0000259" key="7">
    <source>
        <dbReference type="Pfam" id="PF03772"/>
    </source>
</evidence>
<feature type="transmembrane region" description="Helical" evidence="6">
    <location>
        <begin position="201"/>
        <end position="219"/>
    </location>
</feature>
<dbReference type="Pfam" id="PF03772">
    <property type="entry name" value="Competence"/>
    <property type="match status" value="1"/>
</dbReference>
<evidence type="ECO:0000256" key="4">
    <source>
        <dbReference type="ARBA" id="ARBA00022989"/>
    </source>
</evidence>
<feature type="transmembrane region" description="Helical" evidence="6">
    <location>
        <begin position="331"/>
        <end position="355"/>
    </location>
</feature>
<evidence type="ECO:0000313" key="8">
    <source>
        <dbReference type="EMBL" id="MBP1918136.1"/>
    </source>
</evidence>
<protein>
    <submittedName>
        <fullName evidence="8">ComEC/Rec2-related protein</fullName>
    </submittedName>
</protein>
<dbReference type="Proteomes" id="UP001519271">
    <property type="component" value="Unassembled WGS sequence"/>
</dbReference>
<sequence>MIQALCAGISPGAIFLCMVSASIPLTRYGRSVLIIPAAAAAAAFLSVNLYYSAPIPESVRIGRIYSYRAEGTAAGRKYLVEGIEEGLKEGDIISGRFVYEAMPINKDGYIGKLVFSDYRISIDLVSCVKRFRADLGENLKEWYGYDRGSLMGSLVLGYRTELSPDRMATMESLGILHILSISGFHIALLEKLFERLRLRRSGFAAILLYGAVVDSVPSYRAVLMSIYKAIGRAAGRDPDPLTGLAASFMIQASLKPYLVFSYGFALTYVSSLGMMLLGKRIGRRMTWMPSSLGSSLATTVSALALSFPFVVSMSGGMSAGVFAGNIAMVPIYTAVTYASFASVLLGPITLARFMLEPVTSSMMELALRAGEAASAFSADLGLLRILMYYPAFLAAGWISFRKRRFGLLFAFFICGLLISVPIFERVEIINDWGDCKVVVSSGFRTVVISGERVPEAGEIALEKPIFFTLGGRRVEISRGTGWNSLPEVRVEGKRLKIPTEMSYYNGMAVEADFIFIFGKVYRLK</sequence>
<feature type="transmembrane region" description="Helical" evidence="6">
    <location>
        <begin position="257"/>
        <end position="278"/>
    </location>
</feature>
<feature type="domain" description="ComEC/Rec2-related protein" evidence="7">
    <location>
        <begin position="154"/>
        <end position="394"/>
    </location>
</feature>
<dbReference type="EMBL" id="JAGGKC010000003">
    <property type="protein sequence ID" value="MBP1918136.1"/>
    <property type="molecule type" value="Genomic_DNA"/>
</dbReference>
<reference evidence="8 9" key="1">
    <citation type="submission" date="2021-03" db="EMBL/GenBank/DDBJ databases">
        <title>Genomic Encyclopedia of Type Strains, Phase IV (KMG-IV): sequencing the most valuable type-strain genomes for metagenomic binning, comparative biology and taxonomic classification.</title>
        <authorList>
            <person name="Goeker M."/>
        </authorList>
    </citation>
    <scope>NUCLEOTIDE SEQUENCE [LARGE SCALE GENOMIC DNA]</scope>
    <source>
        <strain evidence="8 9">DSM 6139</strain>
    </source>
</reference>
<dbReference type="InterPro" id="IPR052159">
    <property type="entry name" value="Competence_DNA_uptake"/>
</dbReference>
<organism evidence="8 9">
    <name type="scientific">Youngiibacter multivorans</name>
    <dbReference type="NCBI Taxonomy" id="937251"/>
    <lineage>
        <taxon>Bacteria</taxon>
        <taxon>Bacillati</taxon>
        <taxon>Bacillota</taxon>
        <taxon>Clostridia</taxon>
        <taxon>Eubacteriales</taxon>
        <taxon>Clostridiaceae</taxon>
        <taxon>Youngiibacter</taxon>
    </lineage>
</organism>
<gene>
    <name evidence="8" type="ORF">J2Z34_000607</name>
</gene>
<accession>A0ABS4G0R3</accession>
<keyword evidence="4 6" id="KW-1133">Transmembrane helix</keyword>
<comment type="subcellular location">
    <subcellularLocation>
        <location evidence="1">Cell membrane</location>
        <topology evidence="1">Multi-pass membrane protein</topology>
    </subcellularLocation>
</comment>
<dbReference type="RefSeq" id="WP_209458375.1">
    <property type="nucleotide sequence ID" value="NZ_JAGGKC010000003.1"/>
</dbReference>
<name>A0ABS4G0R3_9CLOT</name>
<dbReference type="PANTHER" id="PTHR30619">
    <property type="entry name" value="DNA INTERNALIZATION/COMPETENCE PROTEIN COMEC/REC2"/>
    <property type="match status" value="1"/>
</dbReference>
<evidence type="ECO:0000256" key="2">
    <source>
        <dbReference type="ARBA" id="ARBA00022475"/>
    </source>
</evidence>
<evidence type="ECO:0000256" key="5">
    <source>
        <dbReference type="ARBA" id="ARBA00023136"/>
    </source>
</evidence>
<dbReference type="InterPro" id="IPR004477">
    <property type="entry name" value="ComEC_N"/>
</dbReference>
<feature type="transmembrane region" description="Helical" evidence="6">
    <location>
        <begin position="290"/>
        <end position="311"/>
    </location>
</feature>
<evidence type="ECO:0000256" key="3">
    <source>
        <dbReference type="ARBA" id="ARBA00022692"/>
    </source>
</evidence>
<dbReference type="NCBIfam" id="TIGR00360">
    <property type="entry name" value="ComEC_N-term"/>
    <property type="match status" value="1"/>
</dbReference>
<keyword evidence="5 6" id="KW-0472">Membrane</keyword>
<proteinExistence type="predicted"/>
<evidence type="ECO:0000256" key="6">
    <source>
        <dbReference type="SAM" id="Phobius"/>
    </source>
</evidence>
<keyword evidence="3 6" id="KW-0812">Transmembrane</keyword>